<evidence type="ECO:0000313" key="4">
    <source>
        <dbReference type="EMBL" id="MCZ0960991.1"/>
    </source>
</evidence>
<dbReference type="Pfam" id="PF13692">
    <property type="entry name" value="Glyco_trans_1_4"/>
    <property type="match status" value="1"/>
</dbReference>
<name>A0ABT4J1M1_9RHOB</name>
<keyword evidence="3" id="KW-0808">Transferase</keyword>
<keyword evidence="2" id="KW-0328">Glycosyltransferase</keyword>
<keyword evidence="5" id="KW-1185">Reference proteome</keyword>
<dbReference type="PANTHER" id="PTHR12526">
    <property type="entry name" value="GLYCOSYLTRANSFERASE"/>
    <property type="match status" value="1"/>
</dbReference>
<dbReference type="PANTHER" id="PTHR12526:SF640">
    <property type="entry name" value="COLANIC ACID BIOSYNTHESIS GLYCOSYLTRANSFERASE WCAL-RELATED"/>
    <property type="match status" value="1"/>
</dbReference>
<evidence type="ECO:0000256" key="2">
    <source>
        <dbReference type="ARBA" id="ARBA00022676"/>
    </source>
</evidence>
<dbReference type="InterPro" id="IPR017853">
    <property type="entry name" value="GH"/>
</dbReference>
<dbReference type="EMBL" id="JAPTYD010000004">
    <property type="protein sequence ID" value="MCZ0960991.1"/>
    <property type="molecule type" value="Genomic_DNA"/>
</dbReference>
<evidence type="ECO:0000256" key="1">
    <source>
        <dbReference type="ARBA" id="ARBA00009481"/>
    </source>
</evidence>
<comment type="similarity">
    <text evidence="1">Belongs to the glycosyltransferase group 1 family. Glycosyltransferase 4 subfamily.</text>
</comment>
<evidence type="ECO:0000313" key="5">
    <source>
        <dbReference type="Proteomes" id="UP001149822"/>
    </source>
</evidence>
<dbReference type="CDD" id="cd03801">
    <property type="entry name" value="GT4_PimA-like"/>
    <property type="match status" value="1"/>
</dbReference>
<reference evidence="4" key="1">
    <citation type="submission" date="2022-12" db="EMBL/GenBank/DDBJ databases">
        <title>Paracoccus sp. EF6 isolated from a lake water.</title>
        <authorList>
            <person name="Liu H."/>
        </authorList>
    </citation>
    <scope>NUCLEOTIDE SEQUENCE</scope>
    <source>
        <strain evidence="4">EF6</strain>
    </source>
</reference>
<dbReference type="Gene3D" id="3.40.50.2000">
    <property type="entry name" value="Glycogen Phosphorylase B"/>
    <property type="match status" value="2"/>
</dbReference>
<dbReference type="Proteomes" id="UP001149822">
    <property type="component" value="Unassembled WGS sequence"/>
</dbReference>
<proteinExistence type="inferred from homology"/>
<comment type="caution">
    <text evidence="4">The sequence shown here is derived from an EMBL/GenBank/DDBJ whole genome shotgun (WGS) entry which is preliminary data.</text>
</comment>
<protein>
    <submittedName>
        <fullName evidence="4">Glycosyltransferase family 4 protein</fullName>
    </submittedName>
</protein>
<sequence length="760" mass="84627">MNADDNTAWGIVPPDAFPLPNPDHSLIRITFVMAWLVVGGEETEIRLLARNLPRDRYRITVIPCFHKEGMPHQTHEQLADLGVHVDTTAYGLGFEETVDYLRRKLAGADVVVSCQDVADIYPALERMALRPPLIEHGGLVREALSGPKHFTTRYVGVCDSIRAAAASRMPDRPGDALEIPSMVDLEEFRPERRDDMRAALGIAPDEVLIGWVGRLDRKKRVEDFIAAALRIADAAPNARFVIVGGPDAFMPEYEHELRHMAEPLGHRMIFTGDRKDVPDLLAAMDIFCWLSRGEGMPHVIAEAGAAGLPVIATADNGSVEQIRDGISGIFVPHEDPAAVADAMLRLLADAPLRARLGAALKGHVHAAYSARVVVPQWRALFDRVLAERPAAPPYDTFDSFVLGGWEASTHRLRSGRRLDLIEAVGHDAHAAQDYRQLAGLGIRACRDGARWHLIERAPGRYDFSSLTPMMQAARDTGTQLVWDLMHYGWPDDLDIWSATFVDRFVRFARAVALHHRELTDAVPFWCPVNEISFLAWAGGDAQYLNPFAAHRGFELKCQLARASIAAMQELRAVDPRARFVHAEPLLAIHHDPHNGRPLWEAHGWHDAQFQAFDLLSGRLWPQLGGDPSFLDIVGVNYYWNNQWIHGGPPIDMDHSFYRPLSDLLVEVAARYDRPLVIAETGTEGARRASWFAYIRDEVARAQQRGVRVEGICLYPIANHLGWDDDRLCPNGLLGHDPSGGMRSVEWPLAQEIARGSMAAE</sequence>
<dbReference type="SUPFAM" id="SSF53756">
    <property type="entry name" value="UDP-Glycosyltransferase/glycogen phosphorylase"/>
    <property type="match status" value="1"/>
</dbReference>
<evidence type="ECO:0000256" key="3">
    <source>
        <dbReference type="ARBA" id="ARBA00022679"/>
    </source>
</evidence>
<dbReference type="SUPFAM" id="SSF51445">
    <property type="entry name" value="(Trans)glycosidases"/>
    <property type="match status" value="1"/>
</dbReference>
<accession>A0ABT4J1M1</accession>
<gene>
    <name evidence="4" type="ORF">OU682_05090</name>
</gene>
<dbReference type="RefSeq" id="WP_268940994.1">
    <property type="nucleotide sequence ID" value="NZ_JAPTYD010000004.1"/>
</dbReference>
<organism evidence="4 5">
    <name type="scientific">Paracoccus benzoatiresistens</name>
    <dbReference type="NCBI Taxonomy" id="2997341"/>
    <lineage>
        <taxon>Bacteria</taxon>
        <taxon>Pseudomonadati</taxon>
        <taxon>Pseudomonadota</taxon>
        <taxon>Alphaproteobacteria</taxon>
        <taxon>Rhodobacterales</taxon>
        <taxon>Paracoccaceae</taxon>
        <taxon>Paracoccus</taxon>
    </lineage>
</organism>
<dbReference type="Gene3D" id="3.20.20.80">
    <property type="entry name" value="Glycosidases"/>
    <property type="match status" value="1"/>
</dbReference>